<dbReference type="Proteomes" id="UP001597186">
    <property type="component" value="Unassembled WGS sequence"/>
</dbReference>
<dbReference type="Gene3D" id="1.10.10.10">
    <property type="entry name" value="Winged helix-like DNA-binding domain superfamily/Winged helix DNA-binding domain"/>
    <property type="match status" value="1"/>
</dbReference>
<feature type="domain" description="HTH gntR-type" evidence="5">
    <location>
        <begin position="16"/>
        <end position="83"/>
    </location>
</feature>
<keyword evidence="1" id="KW-0805">Transcription regulation</keyword>
<dbReference type="InterPro" id="IPR000524">
    <property type="entry name" value="Tscrpt_reg_HTH_GntR"/>
</dbReference>
<dbReference type="SMART" id="SM00345">
    <property type="entry name" value="HTH_GNTR"/>
    <property type="match status" value="1"/>
</dbReference>
<evidence type="ECO:0000256" key="2">
    <source>
        <dbReference type="ARBA" id="ARBA00023125"/>
    </source>
</evidence>
<dbReference type="PANTHER" id="PTHR43537">
    <property type="entry name" value="TRANSCRIPTIONAL REGULATOR, GNTR FAMILY"/>
    <property type="match status" value="1"/>
</dbReference>
<dbReference type="SMART" id="SM00895">
    <property type="entry name" value="FCD"/>
    <property type="match status" value="1"/>
</dbReference>
<dbReference type="PANTHER" id="PTHR43537:SF5">
    <property type="entry name" value="UXU OPERON TRANSCRIPTIONAL REGULATOR"/>
    <property type="match status" value="1"/>
</dbReference>
<evidence type="ECO:0000256" key="4">
    <source>
        <dbReference type="SAM" id="Coils"/>
    </source>
</evidence>
<dbReference type="PROSITE" id="PS50949">
    <property type="entry name" value="HTH_GNTR"/>
    <property type="match status" value="1"/>
</dbReference>
<dbReference type="EMBL" id="JBHUDD010000059">
    <property type="protein sequence ID" value="MFD1510160.1"/>
    <property type="molecule type" value="Genomic_DNA"/>
</dbReference>
<dbReference type="SUPFAM" id="SSF46785">
    <property type="entry name" value="Winged helix' DNA-binding domain"/>
    <property type="match status" value="1"/>
</dbReference>
<comment type="caution">
    <text evidence="6">The sequence shown here is derived from an EMBL/GenBank/DDBJ whole genome shotgun (WGS) entry which is preliminary data.</text>
</comment>
<dbReference type="Gene3D" id="1.20.120.530">
    <property type="entry name" value="GntR ligand-binding domain-like"/>
    <property type="match status" value="1"/>
</dbReference>
<dbReference type="RefSeq" id="WP_379916054.1">
    <property type="nucleotide sequence ID" value="NZ_JBHUDD010000059.1"/>
</dbReference>
<dbReference type="CDD" id="cd07377">
    <property type="entry name" value="WHTH_GntR"/>
    <property type="match status" value="1"/>
</dbReference>
<evidence type="ECO:0000259" key="5">
    <source>
        <dbReference type="PROSITE" id="PS50949"/>
    </source>
</evidence>
<sequence>MTDAGNSKPQAPVRRGTERQRAYETLKSAILNGVLQRGERLSEVRVMRDFDLGRTPLREAFNRLEREGLVASEPNIGYSVANLDIDDVCDLLIVREGLDGIAAEIAATVATPADLDRLRAVMAEIEALATRTQRDAETYARELKLGLLVHEMILEITGNRALSEFSERVYDQLRLALWLEVRWIDVSADTVTEHRAIIDALIARDPVAAAQAARAHVRSSRDNMQTLKKVHDLRRSDGRRLPVSKGKA</sequence>
<dbReference type="Pfam" id="PF07729">
    <property type="entry name" value="FCD"/>
    <property type="match status" value="1"/>
</dbReference>
<dbReference type="InterPro" id="IPR008920">
    <property type="entry name" value="TF_FadR/GntR_C"/>
</dbReference>
<proteinExistence type="predicted"/>
<dbReference type="InterPro" id="IPR036388">
    <property type="entry name" value="WH-like_DNA-bd_sf"/>
</dbReference>
<dbReference type="InterPro" id="IPR011711">
    <property type="entry name" value="GntR_C"/>
</dbReference>
<accession>A0ABW4EH24</accession>
<dbReference type="SUPFAM" id="SSF48008">
    <property type="entry name" value="GntR ligand-binding domain-like"/>
    <property type="match status" value="1"/>
</dbReference>
<name>A0ABW4EH24_9RHOB</name>
<feature type="coiled-coil region" evidence="4">
    <location>
        <begin position="115"/>
        <end position="142"/>
    </location>
</feature>
<evidence type="ECO:0000313" key="6">
    <source>
        <dbReference type="EMBL" id="MFD1510160.1"/>
    </source>
</evidence>
<keyword evidence="3" id="KW-0804">Transcription</keyword>
<keyword evidence="4" id="KW-0175">Coiled coil</keyword>
<protein>
    <submittedName>
        <fullName evidence="6">GntR family transcriptional regulator</fullName>
    </submittedName>
</protein>
<dbReference type="InterPro" id="IPR036390">
    <property type="entry name" value="WH_DNA-bd_sf"/>
</dbReference>
<reference evidence="7" key="1">
    <citation type="journal article" date="2019" name="Int. J. Syst. Evol. Microbiol.">
        <title>The Global Catalogue of Microorganisms (GCM) 10K type strain sequencing project: providing services to taxonomists for standard genome sequencing and annotation.</title>
        <authorList>
            <consortium name="The Broad Institute Genomics Platform"/>
            <consortium name="The Broad Institute Genome Sequencing Center for Infectious Disease"/>
            <person name="Wu L."/>
            <person name="Ma J."/>
        </authorList>
    </citation>
    <scope>NUCLEOTIDE SEQUENCE [LARGE SCALE GENOMIC DNA]</scope>
    <source>
        <strain evidence="7">CGMCC 1.12477</strain>
    </source>
</reference>
<evidence type="ECO:0000313" key="7">
    <source>
        <dbReference type="Proteomes" id="UP001597186"/>
    </source>
</evidence>
<keyword evidence="2" id="KW-0238">DNA-binding</keyword>
<evidence type="ECO:0000256" key="3">
    <source>
        <dbReference type="ARBA" id="ARBA00023163"/>
    </source>
</evidence>
<evidence type="ECO:0000256" key="1">
    <source>
        <dbReference type="ARBA" id="ARBA00023015"/>
    </source>
</evidence>
<dbReference type="Pfam" id="PF00392">
    <property type="entry name" value="GntR"/>
    <property type="match status" value="1"/>
</dbReference>
<gene>
    <name evidence="6" type="ORF">ACFTOW_12185</name>
</gene>
<organism evidence="6 7">
    <name type="scientific">Lacimonas salitolerans</name>
    <dbReference type="NCBI Taxonomy" id="1323750"/>
    <lineage>
        <taxon>Bacteria</taxon>
        <taxon>Pseudomonadati</taxon>
        <taxon>Pseudomonadota</taxon>
        <taxon>Alphaproteobacteria</taxon>
        <taxon>Rhodobacterales</taxon>
        <taxon>Paracoccaceae</taxon>
        <taxon>Lacimonas</taxon>
    </lineage>
</organism>
<keyword evidence="7" id="KW-1185">Reference proteome</keyword>